<protein>
    <submittedName>
        <fullName evidence="3">Uncharacterized protein</fullName>
    </submittedName>
</protein>
<reference evidence="3" key="1">
    <citation type="journal article" date="2019" name="Mol. Biol. Evol.">
        <title>Blast fungal genomes show frequent chromosomal changes, gene gains and losses, and effector gene turnover.</title>
        <authorList>
            <person name="Gomez Luciano L.B."/>
            <person name="Jason Tsai I."/>
            <person name="Chuma I."/>
            <person name="Tosa Y."/>
            <person name="Chen Y.H."/>
            <person name="Li J.Y."/>
            <person name="Li M.Y."/>
            <person name="Jade Lu M.Y."/>
            <person name="Nakayashiki H."/>
            <person name="Li W.H."/>
        </authorList>
    </citation>
    <scope>NUCLEOTIDE SEQUENCE</scope>
    <source>
        <strain evidence="3">NI907</strain>
    </source>
</reference>
<keyword evidence="2" id="KW-1185">Reference proteome</keyword>
<gene>
    <name evidence="3" type="ORF">PgNI_02244</name>
</gene>
<dbReference type="AlphaFoldDB" id="A0A6P8BH03"/>
<reference evidence="3" key="3">
    <citation type="submission" date="2025-08" db="UniProtKB">
        <authorList>
            <consortium name="RefSeq"/>
        </authorList>
    </citation>
    <scope>IDENTIFICATION</scope>
    <source>
        <strain evidence="3">NI907</strain>
    </source>
</reference>
<reference evidence="3" key="2">
    <citation type="submission" date="2019-10" db="EMBL/GenBank/DDBJ databases">
        <authorList>
            <consortium name="NCBI Genome Project"/>
        </authorList>
    </citation>
    <scope>NUCLEOTIDE SEQUENCE</scope>
    <source>
        <strain evidence="3">NI907</strain>
    </source>
</reference>
<dbReference type="Proteomes" id="UP000515153">
    <property type="component" value="Unplaced"/>
</dbReference>
<dbReference type="RefSeq" id="XP_030986354.1">
    <property type="nucleotide sequence ID" value="XM_031122311.1"/>
</dbReference>
<organism evidence="2 3">
    <name type="scientific">Pyricularia grisea</name>
    <name type="common">Crabgrass-specific blast fungus</name>
    <name type="synonym">Magnaporthe grisea</name>
    <dbReference type="NCBI Taxonomy" id="148305"/>
    <lineage>
        <taxon>Eukaryota</taxon>
        <taxon>Fungi</taxon>
        <taxon>Dikarya</taxon>
        <taxon>Ascomycota</taxon>
        <taxon>Pezizomycotina</taxon>
        <taxon>Sordariomycetes</taxon>
        <taxon>Sordariomycetidae</taxon>
        <taxon>Magnaporthales</taxon>
        <taxon>Pyriculariaceae</taxon>
        <taxon>Pyricularia</taxon>
    </lineage>
</organism>
<feature type="chain" id="PRO_5028126005" evidence="1">
    <location>
        <begin position="20"/>
        <end position="71"/>
    </location>
</feature>
<evidence type="ECO:0000256" key="1">
    <source>
        <dbReference type="SAM" id="SignalP"/>
    </source>
</evidence>
<keyword evidence="1" id="KW-0732">Signal</keyword>
<accession>A0A6P8BH03</accession>
<name>A0A6P8BH03_PYRGI</name>
<dbReference type="GeneID" id="41957223"/>
<evidence type="ECO:0000313" key="3">
    <source>
        <dbReference type="RefSeq" id="XP_030986354.1"/>
    </source>
</evidence>
<feature type="signal peptide" evidence="1">
    <location>
        <begin position="1"/>
        <end position="19"/>
    </location>
</feature>
<proteinExistence type="predicted"/>
<evidence type="ECO:0000313" key="2">
    <source>
        <dbReference type="Proteomes" id="UP000515153"/>
    </source>
</evidence>
<dbReference type="KEGG" id="pgri:PgNI_02244"/>
<sequence length="71" mass="7725">MRPTTFLLVAMTCFEATEAFTCAPGTQGSCTFRKRPCEDTARCAIHCDSGGNCKCPSTYPGNNKNWTHSVT</sequence>